<feature type="chain" id="PRO_5004715996" description="Paraneoplastic antigen Ma-like C-terminal domain-containing protein" evidence="3">
    <location>
        <begin position="26"/>
        <end position="328"/>
    </location>
</feature>
<dbReference type="Proteomes" id="UP000030746">
    <property type="component" value="Unassembled WGS sequence"/>
</dbReference>
<evidence type="ECO:0000256" key="2">
    <source>
        <dbReference type="SAM" id="MobiDB-lite"/>
    </source>
</evidence>
<keyword evidence="3" id="KW-0732">Signal</keyword>
<evidence type="ECO:0000259" key="4">
    <source>
        <dbReference type="Pfam" id="PF14893"/>
    </source>
</evidence>
<organism evidence="5 6">
    <name type="scientific">Lottia gigantea</name>
    <name type="common">Giant owl limpet</name>
    <dbReference type="NCBI Taxonomy" id="225164"/>
    <lineage>
        <taxon>Eukaryota</taxon>
        <taxon>Metazoa</taxon>
        <taxon>Spiralia</taxon>
        <taxon>Lophotrochozoa</taxon>
        <taxon>Mollusca</taxon>
        <taxon>Gastropoda</taxon>
        <taxon>Patellogastropoda</taxon>
        <taxon>Lottioidea</taxon>
        <taxon>Lottiidae</taxon>
        <taxon>Lottia</taxon>
    </lineage>
</organism>
<keyword evidence="6" id="KW-1185">Reference proteome</keyword>
<dbReference type="OMA" id="IWGEKSH"/>
<dbReference type="PANTHER" id="PTHR45823:SF1">
    <property type="entry name" value="T-SNARE COILED-COIL HOMOLOGY DOMAIN-CONTAINING PROTEIN"/>
    <property type="match status" value="1"/>
</dbReference>
<dbReference type="CTD" id="20239292"/>
<name>V4AEN8_LOTGI</name>
<dbReference type="KEGG" id="lgi:LOTGIDRAFT_163177"/>
<dbReference type="Pfam" id="PF14893">
    <property type="entry name" value="PNMA"/>
    <property type="match status" value="1"/>
</dbReference>
<feature type="compositionally biased region" description="Polar residues" evidence="2">
    <location>
        <begin position="87"/>
        <end position="111"/>
    </location>
</feature>
<sequence length="328" mass="37431">MVAGVGFPTVLDYFLLLLLLKVINSAEVTSEGRLEDIERAVRELSEAFEREMQTLEQMMHQSRRLNVSPASDYNHATDAPTHTPAAGQTSFRNQNSSEPSIAQNSRTTGLLSNRKRTQEDFSLPSLRIPRVYFNDHHAQGRCSNSNENTTKFEMTAEINQWSYEEKAKFLVISLSGKAIDIFGTLRADDVRDYQQLIFALKQKFDPPQLAEMYKVKLRERRRRPNESLSEFASSVRILVNKAYPTNNDIIKEKIAKDHFVQYFGDSQMRMLVSQGRPRDLNTGLHHAMELEAIKCSDPDSRTALIANVKDKHGKKPVDSENNELNKLI</sequence>
<dbReference type="PANTHER" id="PTHR45823">
    <property type="entry name" value="T-SNARE COILED-COIL HOMOLOGY DOMAIN-CONTAINING PROTEIN"/>
    <property type="match status" value="1"/>
</dbReference>
<evidence type="ECO:0000256" key="1">
    <source>
        <dbReference type="SAM" id="Coils"/>
    </source>
</evidence>
<feature type="signal peptide" evidence="3">
    <location>
        <begin position="1"/>
        <end position="25"/>
    </location>
</feature>
<dbReference type="EMBL" id="KB202199">
    <property type="protein sequence ID" value="ESO91816.1"/>
    <property type="molecule type" value="Genomic_DNA"/>
</dbReference>
<evidence type="ECO:0000256" key="3">
    <source>
        <dbReference type="SAM" id="SignalP"/>
    </source>
</evidence>
<feature type="compositionally biased region" description="Low complexity" evidence="2">
    <location>
        <begin position="76"/>
        <end position="86"/>
    </location>
</feature>
<evidence type="ECO:0000313" key="5">
    <source>
        <dbReference type="EMBL" id="ESO91816.1"/>
    </source>
</evidence>
<dbReference type="RefSeq" id="XP_009057487.1">
    <property type="nucleotide sequence ID" value="XM_009059239.1"/>
</dbReference>
<proteinExistence type="predicted"/>
<feature type="region of interest" description="Disordered" evidence="2">
    <location>
        <begin position="70"/>
        <end position="116"/>
    </location>
</feature>
<feature type="coiled-coil region" evidence="1">
    <location>
        <begin position="34"/>
        <end position="65"/>
    </location>
</feature>
<dbReference type="HOGENOM" id="CLU_063317_0_0_1"/>
<dbReference type="AlphaFoldDB" id="V4AEN8"/>
<dbReference type="STRING" id="225164.V4AEN8"/>
<reference evidence="5 6" key="1">
    <citation type="journal article" date="2013" name="Nature">
        <title>Insights into bilaterian evolution from three spiralian genomes.</title>
        <authorList>
            <person name="Simakov O."/>
            <person name="Marletaz F."/>
            <person name="Cho S.J."/>
            <person name="Edsinger-Gonzales E."/>
            <person name="Havlak P."/>
            <person name="Hellsten U."/>
            <person name="Kuo D.H."/>
            <person name="Larsson T."/>
            <person name="Lv J."/>
            <person name="Arendt D."/>
            <person name="Savage R."/>
            <person name="Osoegawa K."/>
            <person name="de Jong P."/>
            <person name="Grimwood J."/>
            <person name="Chapman J.A."/>
            <person name="Shapiro H."/>
            <person name="Aerts A."/>
            <person name="Otillar R.P."/>
            <person name="Terry A.Y."/>
            <person name="Boore J.L."/>
            <person name="Grigoriev I.V."/>
            <person name="Lindberg D.R."/>
            <person name="Seaver E.C."/>
            <person name="Weisblat D.A."/>
            <person name="Putnam N.H."/>
            <person name="Rokhsar D.S."/>
        </authorList>
    </citation>
    <scope>NUCLEOTIDE SEQUENCE [LARGE SCALE GENOMIC DNA]</scope>
</reference>
<dbReference type="InterPro" id="IPR048270">
    <property type="entry name" value="PNMA_C"/>
</dbReference>
<feature type="domain" description="Paraneoplastic antigen Ma-like C-terminal" evidence="4">
    <location>
        <begin position="157"/>
        <end position="243"/>
    </location>
</feature>
<dbReference type="OrthoDB" id="6118021at2759"/>
<keyword evidence="1" id="KW-0175">Coiled coil</keyword>
<protein>
    <recommendedName>
        <fullName evidence="4">Paraneoplastic antigen Ma-like C-terminal domain-containing protein</fullName>
    </recommendedName>
</protein>
<gene>
    <name evidence="5" type="ORF">LOTGIDRAFT_163177</name>
</gene>
<accession>V4AEN8</accession>
<dbReference type="GeneID" id="20239292"/>
<evidence type="ECO:0000313" key="6">
    <source>
        <dbReference type="Proteomes" id="UP000030746"/>
    </source>
</evidence>